<evidence type="ECO:0000256" key="3">
    <source>
        <dbReference type="ARBA" id="ARBA00022982"/>
    </source>
</evidence>
<keyword evidence="1" id="KW-0813">Transport</keyword>
<dbReference type="AlphaFoldDB" id="A0A8J7MTH9"/>
<reference evidence="10" key="1">
    <citation type="submission" date="2021-01" db="EMBL/GenBank/DDBJ databases">
        <title>Genome seq and assembly of Tabrizicola sp. KVB23.</title>
        <authorList>
            <person name="Chhetri G."/>
        </authorList>
    </citation>
    <scope>NUCLEOTIDE SEQUENCE</scope>
    <source>
        <strain evidence="10">KVB23</strain>
    </source>
</reference>
<dbReference type="InterPro" id="IPR019752">
    <property type="entry name" value="Pyrv/ketoisovalerate_OxRed_cat"/>
</dbReference>
<dbReference type="RefSeq" id="WP_202662648.1">
    <property type="nucleotide sequence ID" value="NZ_JAESVP010000014.1"/>
</dbReference>
<dbReference type="PANTHER" id="PTHR48084:SF3">
    <property type="entry name" value="SUBUNIT OF PYRUVATE:FLAVODOXIN OXIDOREDUCTASE"/>
    <property type="match status" value="1"/>
</dbReference>
<comment type="caution">
    <text evidence="10">The sequence shown here is derived from an EMBL/GenBank/DDBJ whole genome shotgun (WGS) entry which is preliminary data.</text>
</comment>
<dbReference type="SUPFAM" id="SSF52518">
    <property type="entry name" value="Thiamin diphosphate-binding fold (THDP-binding)"/>
    <property type="match status" value="2"/>
</dbReference>
<gene>
    <name evidence="10" type="ORF">JI744_18420</name>
</gene>
<dbReference type="Gene3D" id="3.40.50.970">
    <property type="match status" value="1"/>
</dbReference>
<keyword evidence="2" id="KW-0479">Metal-binding</keyword>
<dbReference type="GO" id="GO:0051539">
    <property type="term" value="F:4 iron, 4 sulfur cluster binding"/>
    <property type="evidence" value="ECO:0007669"/>
    <property type="project" value="UniProtKB-KW"/>
</dbReference>
<dbReference type="InterPro" id="IPR009014">
    <property type="entry name" value="Transketo_C/PFOR_II"/>
</dbReference>
<dbReference type="InterPro" id="IPR046667">
    <property type="entry name" value="DUF6537"/>
</dbReference>
<feature type="domain" description="Thiamine pyrophosphate enzyme TPP-binding" evidence="8">
    <location>
        <begin position="454"/>
        <end position="601"/>
    </location>
</feature>
<dbReference type="GO" id="GO:0044281">
    <property type="term" value="P:small molecule metabolic process"/>
    <property type="evidence" value="ECO:0007669"/>
    <property type="project" value="UniProtKB-ARBA"/>
</dbReference>
<dbReference type="GO" id="GO:0045333">
    <property type="term" value="P:cellular respiration"/>
    <property type="evidence" value="ECO:0007669"/>
    <property type="project" value="UniProtKB-ARBA"/>
</dbReference>
<dbReference type="InterPro" id="IPR002869">
    <property type="entry name" value="Pyrv_flavodox_OxRed_cen"/>
</dbReference>
<dbReference type="Gene3D" id="3.40.920.10">
    <property type="entry name" value="Pyruvate-ferredoxin oxidoreductase, PFOR, domain III"/>
    <property type="match status" value="1"/>
</dbReference>
<protein>
    <submittedName>
        <fullName evidence="10">Indolepyruvate ferredoxin oxidoreductase family protein</fullName>
    </submittedName>
</protein>
<keyword evidence="2" id="KW-0004">4Fe-4S</keyword>
<evidence type="ECO:0000256" key="2">
    <source>
        <dbReference type="ARBA" id="ARBA00022485"/>
    </source>
</evidence>
<feature type="domain" description="DUF6537" evidence="9">
    <location>
        <begin position="935"/>
        <end position="1130"/>
    </location>
</feature>
<dbReference type="PANTHER" id="PTHR48084">
    <property type="entry name" value="2-OXOGLUTARATE OXIDOREDUCTASE SUBUNIT KORB-RELATED"/>
    <property type="match status" value="1"/>
</dbReference>
<dbReference type="Proteomes" id="UP000619033">
    <property type="component" value="Unassembled WGS sequence"/>
</dbReference>
<accession>A0A8J7MTH9</accession>
<name>A0A8J7MTH9_9RHOB</name>
<dbReference type="NCBIfam" id="NF009588">
    <property type="entry name" value="PRK13029.1"/>
    <property type="match status" value="1"/>
</dbReference>
<dbReference type="EMBL" id="JAESVP010000014">
    <property type="protein sequence ID" value="MBL4930078.1"/>
    <property type="molecule type" value="Genomic_DNA"/>
</dbReference>
<dbReference type="CDD" id="cd07034">
    <property type="entry name" value="TPP_PYR_PFOR_IOR-alpha_like"/>
    <property type="match status" value="1"/>
</dbReference>
<evidence type="ECO:0000256" key="4">
    <source>
        <dbReference type="ARBA" id="ARBA00023002"/>
    </source>
</evidence>
<dbReference type="GO" id="GO:0016625">
    <property type="term" value="F:oxidoreductase activity, acting on the aldehyde or oxo group of donors, iron-sulfur protein as acceptor"/>
    <property type="evidence" value="ECO:0007669"/>
    <property type="project" value="UniProtKB-ARBA"/>
</dbReference>
<keyword evidence="4" id="KW-0560">Oxidoreductase</keyword>
<keyword evidence="3" id="KW-0249">Electron transport</keyword>
<sequence length="1149" mass="124840">MSVSLDDKYVAESGSVFLTGTQALVRLPMIQMRRDRAAGLNTAGFISGYRGSPLGGYDQQLVKARRFLDRHDVVFQPGLNEDLAATAVWGSQQLHLSPGARKEGVVGIWYGKGPGVDRSGDVFKHANAAGSARHGGVLAIAGDDHTCKSSSIPHQSDHAFISALMPMLYPSSVHEFLEMGLLGIAMSRYSGCWVGFKVISETVEISSVVDLAQEARQFALPDDFDLPPGGLNLRWPDPPLVQDERLQEHKGYAALAFARANGVDRLIADHGRARFGIVASGKAYEDVRQALAELGLGPAEQAVVGLRLYKVRMPWPLEPEGIRSFSRGLEEVLIIEERREIIENQIKQELFNWRADVRPRIVGKFDEAGRPFLHLSAGLTVGMVAGAIAERLLRLDLPHDLADRLRARVEALHKTEARAAAHVPPVLRLPHYCAGCPHNTSTRVPEGSKAMAGIGCHFMAQWMDRRTETFTHMGAEGVPWTAISRFTDEKHRFVNIGDGTYFHSGTLAIRQSVAAGVNLTYKILVNDAVAMTGGQPIDGELTPEQITHQVYHERVAKIVLMSNRPELYRAADLAPGTEIRHRDEIDAVMLELREVPGVTIIVYEQTCAAELRRRRKRGTAPDPDLRLWINPAVCEGCGDCSQTSNCIAVEPLETDLGRKRKINQSACNKDYSCLKGFCPSFVTVRGAALRKTLGQGGADVSALPDPVLPQIERAWNLALAGVGGTGVLTISAILGMAAHVEGKIPMVLDMAGLAQKGGAVMSHVRISRPDRPIAAPRIAAGSADLLLAADAVVAASRDCNLLCSPDRTEAVLNTHVTPVSDFIRQRDFDFKEAGSEAAVAGSVRSSRHFLNFSGLAARLTGDEIGANLMMLGYAWQAGLVPLSRAAILEAIGLNGTAVDANTKAFNWGRLLAHDPARVVALAGGAADAPAPSLPLEELVAARARHLQAYQNAGLATRYRESLARITAAAEGIGTHDLPRVVAETYARVLAYKDEYEVARLYSLPAFRKGIEAEFSGPYRLSLNLAPPILPGKASDGRPKKREFGPWILPVLGVLARLKFLRGTWADPFGHSHDRRLERELIARYEDDLTLAEQAVTAETLPLIAELLALPQEIRGYGPVKEAAWHKQMARRDGLRATLLDNRPVAMAAE</sequence>
<dbReference type="SUPFAM" id="SSF52922">
    <property type="entry name" value="TK C-terminal domain-like"/>
    <property type="match status" value="1"/>
</dbReference>
<keyword evidence="11" id="KW-1185">Reference proteome</keyword>
<evidence type="ECO:0000259" key="7">
    <source>
        <dbReference type="Pfam" id="PF01558"/>
    </source>
</evidence>
<dbReference type="SUPFAM" id="SSF53323">
    <property type="entry name" value="Pyruvate-ferredoxin oxidoreductase, PFOR, domain III"/>
    <property type="match status" value="1"/>
</dbReference>
<evidence type="ECO:0000313" key="10">
    <source>
        <dbReference type="EMBL" id="MBL4930078.1"/>
    </source>
</evidence>
<dbReference type="InterPro" id="IPR011766">
    <property type="entry name" value="TPP_enzyme_TPP-bd"/>
</dbReference>
<evidence type="ECO:0000256" key="6">
    <source>
        <dbReference type="ARBA" id="ARBA00023014"/>
    </source>
</evidence>
<dbReference type="Pfam" id="PF20169">
    <property type="entry name" value="DUF6537"/>
    <property type="match status" value="1"/>
</dbReference>
<evidence type="ECO:0000259" key="8">
    <source>
        <dbReference type="Pfam" id="PF02775"/>
    </source>
</evidence>
<evidence type="ECO:0000313" key="11">
    <source>
        <dbReference type="Proteomes" id="UP000619033"/>
    </source>
</evidence>
<organism evidence="10 11">
    <name type="scientific">Fuscibacter oryzae</name>
    <dbReference type="NCBI Taxonomy" id="2803939"/>
    <lineage>
        <taxon>Bacteria</taxon>
        <taxon>Pseudomonadati</taxon>
        <taxon>Pseudomonadota</taxon>
        <taxon>Alphaproteobacteria</taxon>
        <taxon>Rhodobacterales</taxon>
        <taxon>Paracoccaceae</taxon>
        <taxon>Fuscibacter</taxon>
    </lineage>
</organism>
<dbReference type="GO" id="GO:0030976">
    <property type="term" value="F:thiamine pyrophosphate binding"/>
    <property type="evidence" value="ECO:0007669"/>
    <property type="project" value="InterPro"/>
</dbReference>
<dbReference type="InterPro" id="IPR029061">
    <property type="entry name" value="THDP-binding"/>
</dbReference>
<dbReference type="InterPro" id="IPR002880">
    <property type="entry name" value="Pyrv_Fd/Flavodoxin_OxRdtase_N"/>
</dbReference>
<keyword evidence="6" id="KW-0411">Iron-sulfur</keyword>
<dbReference type="InterPro" id="IPR051457">
    <property type="entry name" value="2-oxoacid:Fd_oxidoreductase"/>
</dbReference>
<dbReference type="Pfam" id="PF01558">
    <property type="entry name" value="POR"/>
    <property type="match status" value="1"/>
</dbReference>
<dbReference type="NCBIfam" id="NF009589">
    <property type="entry name" value="PRK13030.1"/>
    <property type="match status" value="1"/>
</dbReference>
<dbReference type="Pfam" id="PF02775">
    <property type="entry name" value="TPP_enzyme_C"/>
    <property type="match status" value="1"/>
</dbReference>
<evidence type="ECO:0000256" key="5">
    <source>
        <dbReference type="ARBA" id="ARBA00023004"/>
    </source>
</evidence>
<evidence type="ECO:0000256" key="1">
    <source>
        <dbReference type="ARBA" id="ARBA00022448"/>
    </source>
</evidence>
<feature type="domain" description="Pyruvate/ketoisovalerate oxidoreductase catalytic" evidence="7">
    <location>
        <begin position="723"/>
        <end position="908"/>
    </location>
</feature>
<keyword evidence="5" id="KW-0408">Iron</keyword>
<proteinExistence type="predicted"/>
<evidence type="ECO:0000259" key="9">
    <source>
        <dbReference type="Pfam" id="PF20169"/>
    </source>
</evidence>